<keyword evidence="3" id="KW-0653">Protein transport</keyword>
<feature type="region of interest" description="Disordered" evidence="4">
    <location>
        <begin position="1079"/>
        <end position="1131"/>
    </location>
</feature>
<gene>
    <name evidence="6" type="ORF">FCC1311_104902</name>
</gene>
<feature type="domain" description="NEL" evidence="5">
    <location>
        <begin position="748"/>
        <end position="1051"/>
    </location>
</feature>
<dbReference type="SUPFAM" id="SSF48371">
    <property type="entry name" value="ARM repeat"/>
    <property type="match status" value="1"/>
</dbReference>
<evidence type="ECO:0000256" key="1">
    <source>
        <dbReference type="ARBA" id="ARBA00010394"/>
    </source>
</evidence>
<dbReference type="GO" id="GO:0004842">
    <property type="term" value="F:ubiquitin-protein transferase activity"/>
    <property type="evidence" value="ECO:0007669"/>
    <property type="project" value="InterPro"/>
</dbReference>
<dbReference type="Proteomes" id="UP000241890">
    <property type="component" value="Unassembled WGS sequence"/>
</dbReference>
<dbReference type="InterPro" id="IPR029487">
    <property type="entry name" value="NEL_dom"/>
</dbReference>
<dbReference type="Gene3D" id="1.20.58.360">
    <property type="entry name" value="Shigella T3SS effector IpaH defines"/>
    <property type="match status" value="1"/>
</dbReference>
<sequence length="1131" mass="126057">MSAAGDEEEENIALRLLRRCTARREEDAEDDAAADEETPTMRRARDAQRRSGAHVRTQRLEEDGDEEDEEEEEDSFQEDGAENDAEDDGAPRRAARGSGVKRPSQAGSYFAATLSSLFGPWIPGGEEQRESGEGNDAEDDAANLASEADEDDEEHDSGDSDRSFYTRDGSTRGTIVAQAPMKRRQSKLTTSVWPKTAETKRDRDRIEKYCEDLKAFADDVKEHQFTKQADLATWMLGIVAVSDEALDSRLEGKQALTAVLREAMNNARPSNDEHLRFIVAASMLVVRLDAGSEGSIMMDQVREILSKLVLTFQATIKATQDGKRSPFRPAASGVVASALAYILSRASDARSMRDEIILPSGFVSDLIGFIESLDVTDDETRGTLFSPCVHVADFICCVRPFLDFDVSKGFVQPLASKLKALHELEDRRTPELDEEDIAFCNDFHQRALGMASPVAEASPSSTRALGHAMAILANLCDGLDHQIAFVVKNSQILSEASALLKHPNLRIYMSSLRLLGNVVTGSDDLTQTVIDVGAVPSILEFVTKAPSAVHGDEGIPLYKESLWLLSNILAGNEEQINYILDLDAMKHIIEVLRSDQVFAPLKSEALWCVRNALAGGTPEHVQKCIDADCIEAFVPVIAARGNVAQDSILCVEGLAEIFRTLREHARDSEDEAAQSAYEDAKTRLRESHGVEVLDQSACGSEVSASVTQLAQEILRQHFEMSNDNWVNLEQRSQMFNFGGYSLSDSFQSLGEAVTFWRDKANEGVDEESEEYFDELLVDPYVSADNVRGVLVFLSKLRISQEFQNTSMQTGLARRVMDGLETLCSDEFAREEIIARMVDSVDTCGDKPIWALNQISLVSRVAHARGNKEELRKVGRGVMNLDIVHEHVRRVIDKFVKRNGGVDDVCVYLRFEIELREDLDLPVSAQDMIYSTYVQIDKADLEAARTACKEVDDEAFEVWLSAWPEWIREERREFADETDWAELDQEELSRNSLRDSLTNLFGDPVEDPIRLLDPDHPGKRPVWSLKDLLRHWVATGMDLHGVHRSTDDLRSNLRRCTRRKSIRSMLSFKSAKSVSPFKRHSSRSNIFVEEEGEDQGALGLGELDENDERDQVVSGNGNEDDDAARRADAVES</sequence>
<keyword evidence="2" id="KW-0813">Transport</keyword>
<dbReference type="InParanoid" id="A0A2R5GTS1"/>
<dbReference type="InterPro" id="IPR016024">
    <property type="entry name" value="ARM-type_fold"/>
</dbReference>
<dbReference type="AlphaFoldDB" id="A0A2R5GTS1"/>
<dbReference type="GO" id="GO:0016567">
    <property type="term" value="P:protein ubiquitination"/>
    <property type="evidence" value="ECO:0007669"/>
    <property type="project" value="InterPro"/>
</dbReference>
<comment type="similarity">
    <text evidence="1">Belongs to the importin alpha family.</text>
</comment>
<dbReference type="EMBL" id="BEYU01000185">
    <property type="protein sequence ID" value="GBG34266.1"/>
    <property type="molecule type" value="Genomic_DNA"/>
</dbReference>
<evidence type="ECO:0000256" key="2">
    <source>
        <dbReference type="ARBA" id="ARBA00022448"/>
    </source>
</evidence>
<comment type="caution">
    <text evidence="6">The sequence shown here is derived from an EMBL/GenBank/DDBJ whole genome shotgun (WGS) entry which is preliminary data.</text>
</comment>
<feature type="compositionally biased region" description="Acidic residues" evidence="4">
    <location>
        <begin position="62"/>
        <end position="88"/>
    </location>
</feature>
<dbReference type="SMART" id="SM00185">
    <property type="entry name" value="ARM"/>
    <property type="match status" value="3"/>
</dbReference>
<reference evidence="6 7" key="1">
    <citation type="submission" date="2017-12" db="EMBL/GenBank/DDBJ databases">
        <title>Sequencing, de novo assembly and annotation of complete genome of a new Thraustochytrid species, strain FCC1311.</title>
        <authorList>
            <person name="Sedici K."/>
            <person name="Godart F."/>
            <person name="Aiese Cigliano R."/>
            <person name="Sanseverino W."/>
            <person name="Barakat M."/>
            <person name="Ortet P."/>
            <person name="Marechal E."/>
            <person name="Cagnac O."/>
            <person name="Amato A."/>
        </authorList>
    </citation>
    <scope>NUCLEOTIDE SEQUENCE [LARGE SCALE GENOMIC DNA]</scope>
</reference>
<dbReference type="PANTHER" id="PTHR23316">
    <property type="entry name" value="IMPORTIN ALPHA"/>
    <property type="match status" value="1"/>
</dbReference>
<dbReference type="InterPro" id="IPR011989">
    <property type="entry name" value="ARM-like"/>
</dbReference>
<organism evidence="6 7">
    <name type="scientific">Hondaea fermentalgiana</name>
    <dbReference type="NCBI Taxonomy" id="2315210"/>
    <lineage>
        <taxon>Eukaryota</taxon>
        <taxon>Sar</taxon>
        <taxon>Stramenopiles</taxon>
        <taxon>Bigyra</taxon>
        <taxon>Labyrinthulomycetes</taxon>
        <taxon>Thraustochytrida</taxon>
        <taxon>Thraustochytriidae</taxon>
        <taxon>Hondaea</taxon>
    </lineage>
</organism>
<feature type="compositionally biased region" description="Basic and acidic residues" evidence="4">
    <location>
        <begin position="39"/>
        <end position="49"/>
    </location>
</feature>
<feature type="region of interest" description="Disordered" evidence="4">
    <location>
        <begin position="117"/>
        <end position="173"/>
    </location>
</feature>
<feature type="compositionally biased region" description="Acidic residues" evidence="4">
    <location>
        <begin position="27"/>
        <end position="38"/>
    </location>
</feature>
<keyword evidence="7" id="KW-1185">Reference proteome</keyword>
<feature type="compositionally biased region" description="Basic and acidic residues" evidence="4">
    <location>
        <begin position="1122"/>
        <end position="1131"/>
    </location>
</feature>
<evidence type="ECO:0000259" key="5">
    <source>
        <dbReference type="PROSITE" id="PS52053"/>
    </source>
</evidence>
<accession>A0A2R5GTS1</accession>
<dbReference type="Gene3D" id="1.25.10.10">
    <property type="entry name" value="Leucine-rich Repeat Variant"/>
    <property type="match status" value="1"/>
</dbReference>
<dbReference type="InterPro" id="IPR000225">
    <property type="entry name" value="Armadillo"/>
</dbReference>
<proteinExistence type="inferred from homology"/>
<dbReference type="GO" id="GO:0015031">
    <property type="term" value="P:protein transport"/>
    <property type="evidence" value="ECO:0007669"/>
    <property type="project" value="UniProtKB-KW"/>
</dbReference>
<evidence type="ECO:0000313" key="7">
    <source>
        <dbReference type="Proteomes" id="UP000241890"/>
    </source>
</evidence>
<evidence type="ECO:0000313" key="6">
    <source>
        <dbReference type="EMBL" id="GBG34266.1"/>
    </source>
</evidence>
<feature type="compositionally biased region" description="Acidic residues" evidence="4">
    <location>
        <begin position="133"/>
        <end position="156"/>
    </location>
</feature>
<evidence type="ECO:0000256" key="4">
    <source>
        <dbReference type="SAM" id="MobiDB-lite"/>
    </source>
</evidence>
<feature type="region of interest" description="Disordered" evidence="4">
    <location>
        <begin position="22"/>
        <end position="105"/>
    </location>
</feature>
<dbReference type="OrthoDB" id="29145at2759"/>
<dbReference type="PROSITE" id="PS52053">
    <property type="entry name" value="NEL"/>
    <property type="match status" value="1"/>
</dbReference>
<protein>
    <submittedName>
        <fullName evidence="6">Importin subunit alpha</fullName>
    </submittedName>
</protein>
<dbReference type="Pfam" id="PF14496">
    <property type="entry name" value="NEL"/>
    <property type="match status" value="1"/>
</dbReference>
<evidence type="ECO:0000256" key="3">
    <source>
        <dbReference type="ARBA" id="ARBA00022927"/>
    </source>
</evidence>
<name>A0A2R5GTS1_9STRA</name>